<dbReference type="AlphaFoldDB" id="A0A3Q0KL11"/>
<keyword evidence="2" id="KW-1185">Reference proteome</keyword>
<name>A0A3Q0KL11_SCHMA</name>
<reference evidence="2" key="1">
    <citation type="journal article" date="2012" name="PLoS Negl. Trop. Dis.">
        <title>A systematically improved high quality genome and transcriptome of the human blood fluke Schistosoma mansoni.</title>
        <authorList>
            <person name="Protasio A.V."/>
            <person name="Tsai I.J."/>
            <person name="Babbage A."/>
            <person name="Nichol S."/>
            <person name="Hunt M."/>
            <person name="Aslett M.A."/>
            <person name="De Silva N."/>
            <person name="Velarde G.S."/>
            <person name="Anderson T.J."/>
            <person name="Clark R.C."/>
            <person name="Davidson C."/>
            <person name="Dillon G.P."/>
            <person name="Holroyd N.E."/>
            <person name="LoVerde P.T."/>
            <person name="Lloyd C."/>
            <person name="McQuillan J."/>
            <person name="Oliveira G."/>
            <person name="Otto T.D."/>
            <person name="Parker-Manuel S.J."/>
            <person name="Quail M.A."/>
            <person name="Wilson R.A."/>
            <person name="Zerlotini A."/>
            <person name="Dunne D.W."/>
            <person name="Berriman M."/>
        </authorList>
    </citation>
    <scope>NUCLEOTIDE SEQUENCE [LARGE SCALE GENOMIC DNA]</scope>
    <source>
        <strain evidence="2">Puerto Rican</strain>
    </source>
</reference>
<feature type="compositionally biased region" description="Low complexity" evidence="1">
    <location>
        <begin position="205"/>
        <end position="218"/>
    </location>
</feature>
<dbReference type="WBParaSite" id="Smp_126230.1">
    <property type="protein sequence ID" value="Smp_126230.1"/>
    <property type="gene ID" value="Smp_126230"/>
</dbReference>
<proteinExistence type="predicted"/>
<feature type="region of interest" description="Disordered" evidence="1">
    <location>
        <begin position="202"/>
        <end position="223"/>
    </location>
</feature>
<protein>
    <submittedName>
        <fullName evidence="3">PH domain-containing protein</fullName>
    </submittedName>
</protein>
<sequence>MNKRSLTTITPLLCITIHIENYIELQINDEYNLPILQYRYEQYFKNPWKQPKKLIKTKLILTYTSLILKNASWWLYRLENSINYNKIQKFFIINQKNLKFAIGLYDENYIEKQFIIIKTKNIYDLEKLIQFIDTQLLIWKYTINKQINYPSNQREVITNNKQLISFNKTLNRKNLMNKKYTTNNKNDNNIMNSLENNSSILEIDNNNTTNNNNSNNNNPRYYTQQCAQDDNDYKSILQIYPNVHNNDFYHDKRIIETIPSTSNHFKSNNEYQKRRTRKEKEGLRKLKNKHCQTDLIYIDENNIKSWEVDIKHVRYDPIQGNILDDNGSVYLYSAHEID</sequence>
<dbReference type="InParanoid" id="A0A3Q0KL11"/>
<evidence type="ECO:0000256" key="1">
    <source>
        <dbReference type="SAM" id="MobiDB-lite"/>
    </source>
</evidence>
<dbReference type="Proteomes" id="UP000008854">
    <property type="component" value="Unassembled WGS sequence"/>
</dbReference>
<evidence type="ECO:0000313" key="3">
    <source>
        <dbReference type="WBParaSite" id="Smp_126230.1"/>
    </source>
</evidence>
<accession>A0A3Q0KL11</accession>
<reference evidence="3" key="2">
    <citation type="submission" date="2018-12" db="UniProtKB">
        <authorList>
            <consortium name="WormBaseParasite"/>
        </authorList>
    </citation>
    <scope>IDENTIFICATION</scope>
    <source>
        <strain evidence="3">Puerto Rican</strain>
    </source>
</reference>
<organism evidence="2 3">
    <name type="scientific">Schistosoma mansoni</name>
    <name type="common">Blood fluke</name>
    <dbReference type="NCBI Taxonomy" id="6183"/>
    <lineage>
        <taxon>Eukaryota</taxon>
        <taxon>Metazoa</taxon>
        <taxon>Spiralia</taxon>
        <taxon>Lophotrochozoa</taxon>
        <taxon>Platyhelminthes</taxon>
        <taxon>Trematoda</taxon>
        <taxon>Digenea</taxon>
        <taxon>Strigeidida</taxon>
        <taxon>Schistosomatoidea</taxon>
        <taxon>Schistosomatidae</taxon>
        <taxon>Schistosoma</taxon>
    </lineage>
</organism>
<evidence type="ECO:0000313" key="2">
    <source>
        <dbReference type="Proteomes" id="UP000008854"/>
    </source>
</evidence>